<evidence type="ECO:0000313" key="2">
    <source>
        <dbReference type="Proteomes" id="UP000290909"/>
    </source>
</evidence>
<dbReference type="AlphaFoldDB" id="A0A449BJT4"/>
<proteinExistence type="predicted"/>
<evidence type="ECO:0000313" key="1">
    <source>
        <dbReference type="EMBL" id="VEU82724.1"/>
    </source>
</evidence>
<organism evidence="1 2">
    <name type="scientific">Acholeplasma hippikon</name>
    <dbReference type="NCBI Taxonomy" id="264636"/>
    <lineage>
        <taxon>Bacteria</taxon>
        <taxon>Bacillati</taxon>
        <taxon>Mycoplasmatota</taxon>
        <taxon>Mollicutes</taxon>
        <taxon>Acholeplasmatales</taxon>
        <taxon>Acholeplasmataceae</taxon>
        <taxon>Acholeplasma</taxon>
    </lineage>
</organism>
<protein>
    <submittedName>
        <fullName evidence="1">Sporulation inhibitor KapD</fullName>
    </submittedName>
</protein>
<keyword evidence="2" id="KW-1185">Reference proteome</keyword>
<dbReference type="Gene3D" id="3.30.420.10">
    <property type="entry name" value="Ribonuclease H-like superfamily/Ribonuclease H"/>
    <property type="match status" value="1"/>
</dbReference>
<dbReference type="STRING" id="1408416.GCA_000702765_00058"/>
<reference evidence="1 2" key="1">
    <citation type="submission" date="2019-01" db="EMBL/GenBank/DDBJ databases">
        <authorList>
            <consortium name="Pathogen Informatics"/>
        </authorList>
    </citation>
    <scope>NUCLEOTIDE SEQUENCE [LARGE SCALE GENOMIC DNA]</scope>
    <source>
        <strain evidence="1 2">NCTC10172</strain>
    </source>
</reference>
<dbReference type="Proteomes" id="UP000290909">
    <property type="component" value="Chromosome"/>
</dbReference>
<dbReference type="InterPro" id="IPR012337">
    <property type="entry name" value="RNaseH-like_sf"/>
</dbReference>
<gene>
    <name evidence="1" type="ORF">NCTC10172_00744</name>
</gene>
<name>A0A449BJT4_9MOLU</name>
<dbReference type="InterPro" id="IPR036397">
    <property type="entry name" value="RNaseH_sf"/>
</dbReference>
<sequence length="237" mass="28116">MLVDFEVGNKTIKKHGDTTYFVYPVIYFNTITSLNPKKEIYNLKELRKDMKEVLTQHQYFLFLDCEMSMPGYKQTKFTPEIIQVGFILSDINGKVYEDMGYYVLPNNEEAINKRTIKFLNLDEIEFFGKAKPYHVFYHDLKKLMEKYQPKIVVWGKNDIQAINLGYVINDMQPVTEEKDFIDLLKLHKDYFNLQNDIKLFDAYKKYYDADDSLVQVHNARTDAIITKDVFDAFIQQM</sequence>
<dbReference type="GO" id="GO:0003676">
    <property type="term" value="F:nucleic acid binding"/>
    <property type="evidence" value="ECO:0007669"/>
    <property type="project" value="InterPro"/>
</dbReference>
<dbReference type="KEGG" id="ahk:NCTC10172_00744"/>
<dbReference type="SUPFAM" id="SSF53098">
    <property type="entry name" value="Ribonuclease H-like"/>
    <property type="match status" value="1"/>
</dbReference>
<dbReference type="EMBL" id="LR215050">
    <property type="protein sequence ID" value="VEU82724.1"/>
    <property type="molecule type" value="Genomic_DNA"/>
</dbReference>
<accession>A0A449BJT4</accession>